<feature type="non-terminal residue" evidence="1">
    <location>
        <position position="1"/>
    </location>
</feature>
<accession>A0ACA9RQV0</accession>
<proteinExistence type="predicted"/>
<gene>
    <name evidence="1" type="ORF">RPERSI_LOCUS21636</name>
</gene>
<comment type="caution">
    <text evidence="1">The sequence shown here is derived from an EMBL/GenBank/DDBJ whole genome shotgun (WGS) entry which is preliminary data.</text>
</comment>
<name>A0ACA9RQV0_9GLOM</name>
<organism evidence="1 2">
    <name type="scientific">Racocetra persica</name>
    <dbReference type="NCBI Taxonomy" id="160502"/>
    <lineage>
        <taxon>Eukaryota</taxon>
        <taxon>Fungi</taxon>
        <taxon>Fungi incertae sedis</taxon>
        <taxon>Mucoromycota</taxon>
        <taxon>Glomeromycotina</taxon>
        <taxon>Glomeromycetes</taxon>
        <taxon>Diversisporales</taxon>
        <taxon>Gigasporaceae</taxon>
        <taxon>Racocetra</taxon>
    </lineage>
</organism>
<sequence>YLPGILHAVYIIYKYRNEPSHSEQTRNEKTNSENQERTHPPPSSLPLPPPESSPENMQENISKSELPSSTSPESSPEKTRENILKSELPLPHYGTHTMEDKDPNRYKKDPNESSGMMEVVGSDNVL</sequence>
<reference evidence="1" key="1">
    <citation type="submission" date="2021-06" db="EMBL/GenBank/DDBJ databases">
        <authorList>
            <person name="Kallberg Y."/>
            <person name="Tangrot J."/>
            <person name="Rosling A."/>
        </authorList>
    </citation>
    <scope>NUCLEOTIDE SEQUENCE</scope>
    <source>
        <strain evidence="1">MA461A</strain>
    </source>
</reference>
<protein>
    <submittedName>
        <fullName evidence="1">6425_t:CDS:1</fullName>
    </submittedName>
</protein>
<keyword evidence="2" id="KW-1185">Reference proteome</keyword>
<dbReference type="EMBL" id="CAJVQC010063879">
    <property type="protein sequence ID" value="CAG8804009.1"/>
    <property type="molecule type" value="Genomic_DNA"/>
</dbReference>
<feature type="non-terminal residue" evidence="1">
    <location>
        <position position="126"/>
    </location>
</feature>
<dbReference type="Proteomes" id="UP000789920">
    <property type="component" value="Unassembled WGS sequence"/>
</dbReference>
<evidence type="ECO:0000313" key="1">
    <source>
        <dbReference type="EMBL" id="CAG8804009.1"/>
    </source>
</evidence>
<evidence type="ECO:0000313" key="2">
    <source>
        <dbReference type="Proteomes" id="UP000789920"/>
    </source>
</evidence>